<dbReference type="InterPro" id="IPR002938">
    <property type="entry name" value="FAD-bd"/>
</dbReference>
<dbReference type="GO" id="GO:0071949">
    <property type="term" value="F:FAD binding"/>
    <property type="evidence" value="ECO:0007669"/>
    <property type="project" value="InterPro"/>
</dbReference>
<dbReference type="VEuPathDB" id="FungiDB:PV07_07098"/>
<reference evidence="6 7" key="1">
    <citation type="submission" date="2015-01" db="EMBL/GenBank/DDBJ databases">
        <title>The Genome Sequence of Cladophialophora immunda CBS83496.</title>
        <authorList>
            <consortium name="The Broad Institute Genomics Platform"/>
            <person name="Cuomo C."/>
            <person name="de Hoog S."/>
            <person name="Gorbushina A."/>
            <person name="Stielow B."/>
            <person name="Teixiera M."/>
            <person name="Abouelleil A."/>
            <person name="Chapman S.B."/>
            <person name="Priest M."/>
            <person name="Young S.K."/>
            <person name="Wortman J."/>
            <person name="Nusbaum C."/>
            <person name="Birren B."/>
        </authorList>
    </citation>
    <scope>NUCLEOTIDE SEQUENCE [LARGE SCALE GENOMIC DNA]</scope>
    <source>
        <strain evidence="6 7">CBS 83496</strain>
    </source>
</reference>
<evidence type="ECO:0000256" key="2">
    <source>
        <dbReference type="ARBA" id="ARBA00022827"/>
    </source>
</evidence>
<dbReference type="AlphaFoldDB" id="A0A0D2CUN0"/>
<dbReference type="GeneID" id="27346292"/>
<evidence type="ECO:0000313" key="6">
    <source>
        <dbReference type="EMBL" id="KIW27354.1"/>
    </source>
</evidence>
<dbReference type="STRING" id="569365.A0A0D2CUN0"/>
<dbReference type="HOGENOM" id="CLU_009665_2_2_1"/>
<dbReference type="InterPro" id="IPR051205">
    <property type="entry name" value="UbiH/COQ6_monooxygenase"/>
</dbReference>
<sequence>MSPSEKPWTIIVGAGPSGLLLGLMLAKKGVTVHVLEASGELDDSPRAAYYGPPAAYELRRAGVIDDVRKEGFDPVKTCWRKLDGTYLAGFDNTLMHEDPDRLACLPLAQLDRLLYRHAVQQPTLKVFFNHKVVDIGQDDDKAWVDVETPEGQKRLEAAYIVGCDGASSIVRRKLYGAKDFPGYTWDKQIVATNVAYPFEKFGYDDANFFIHPEHWHMVARLTKNADGSGWWRVSYGEISGLTREELIARQPMKYEAMLPGHPKPGEYDLAAISPYKIHQRLVEKMRVGRFMLAADAAHICNPFGGLGLTGGLVDIGGLYDCLIGVYEGKADESILDKYSEMRRQRYQTVTDPISTDNIKRLYDQDPDKALENDSFLKMLKDMEGDVEAQREFMRSPMALRYDFTQHYNTSEAKNGSQESGVKTGAVTSHVEQVAVTGTD</sequence>
<name>A0A0D2CUN0_9EURO</name>
<proteinExistence type="predicted"/>
<evidence type="ECO:0000256" key="1">
    <source>
        <dbReference type="ARBA" id="ARBA00022630"/>
    </source>
</evidence>
<gene>
    <name evidence="6" type="ORF">PV07_07098</name>
</gene>
<dbReference type="Proteomes" id="UP000054466">
    <property type="component" value="Unassembled WGS sequence"/>
</dbReference>
<dbReference type="PRINTS" id="PR00420">
    <property type="entry name" value="RNGMNOXGNASE"/>
</dbReference>
<organism evidence="6 7">
    <name type="scientific">Cladophialophora immunda</name>
    <dbReference type="NCBI Taxonomy" id="569365"/>
    <lineage>
        <taxon>Eukaryota</taxon>
        <taxon>Fungi</taxon>
        <taxon>Dikarya</taxon>
        <taxon>Ascomycota</taxon>
        <taxon>Pezizomycotina</taxon>
        <taxon>Eurotiomycetes</taxon>
        <taxon>Chaetothyriomycetidae</taxon>
        <taxon>Chaetothyriales</taxon>
        <taxon>Herpotrichiellaceae</taxon>
        <taxon>Cladophialophora</taxon>
    </lineage>
</organism>
<protein>
    <recommendedName>
        <fullName evidence="5">FAD-binding domain-containing protein</fullName>
    </recommendedName>
</protein>
<evidence type="ECO:0000256" key="4">
    <source>
        <dbReference type="SAM" id="MobiDB-lite"/>
    </source>
</evidence>
<keyword evidence="2" id="KW-0274">FAD</keyword>
<feature type="domain" description="FAD-binding" evidence="5">
    <location>
        <begin position="10"/>
        <end position="351"/>
    </location>
</feature>
<dbReference type="SUPFAM" id="SSF51905">
    <property type="entry name" value="FAD/NAD(P)-binding domain"/>
    <property type="match status" value="1"/>
</dbReference>
<keyword evidence="7" id="KW-1185">Reference proteome</keyword>
<dbReference type="OrthoDB" id="10016252at2759"/>
<dbReference type="InterPro" id="IPR036188">
    <property type="entry name" value="FAD/NAD-bd_sf"/>
</dbReference>
<evidence type="ECO:0000256" key="3">
    <source>
        <dbReference type="ARBA" id="ARBA00023002"/>
    </source>
</evidence>
<dbReference type="GO" id="GO:0005739">
    <property type="term" value="C:mitochondrion"/>
    <property type="evidence" value="ECO:0007669"/>
    <property type="project" value="TreeGrafter"/>
</dbReference>
<dbReference type="PANTHER" id="PTHR43876">
    <property type="entry name" value="UBIQUINONE BIOSYNTHESIS MONOOXYGENASE COQ6, MITOCHONDRIAL"/>
    <property type="match status" value="1"/>
</dbReference>
<evidence type="ECO:0000313" key="7">
    <source>
        <dbReference type="Proteomes" id="UP000054466"/>
    </source>
</evidence>
<dbReference type="RefSeq" id="XP_016247570.1">
    <property type="nucleotide sequence ID" value="XM_016394151.1"/>
</dbReference>
<evidence type="ECO:0000259" key="5">
    <source>
        <dbReference type="Pfam" id="PF01494"/>
    </source>
</evidence>
<dbReference type="GO" id="GO:0016491">
    <property type="term" value="F:oxidoreductase activity"/>
    <property type="evidence" value="ECO:0007669"/>
    <property type="project" value="UniProtKB-KW"/>
</dbReference>
<feature type="region of interest" description="Disordered" evidence="4">
    <location>
        <begin position="410"/>
        <end position="439"/>
    </location>
</feature>
<dbReference type="EMBL" id="KN847043">
    <property type="protein sequence ID" value="KIW27354.1"/>
    <property type="molecule type" value="Genomic_DNA"/>
</dbReference>
<dbReference type="Pfam" id="PF01494">
    <property type="entry name" value="FAD_binding_3"/>
    <property type="match status" value="1"/>
</dbReference>
<keyword evidence="3" id="KW-0560">Oxidoreductase</keyword>
<dbReference type="Gene3D" id="3.30.70.2450">
    <property type="match status" value="1"/>
</dbReference>
<keyword evidence="1" id="KW-0285">Flavoprotein</keyword>
<dbReference type="Gene3D" id="3.50.50.60">
    <property type="entry name" value="FAD/NAD(P)-binding domain"/>
    <property type="match status" value="1"/>
</dbReference>
<dbReference type="PANTHER" id="PTHR43876:SF18">
    <property type="entry name" value="PUTATIVE (AFU_ORTHOLOGUE AFUA_3G09540)-RELATED"/>
    <property type="match status" value="1"/>
</dbReference>
<accession>A0A0D2CUN0</accession>